<dbReference type="Proteomes" id="UP000680656">
    <property type="component" value="Chromosome"/>
</dbReference>
<keyword evidence="2" id="KW-1185">Reference proteome</keyword>
<protein>
    <submittedName>
        <fullName evidence="1">NAC family transcription factor</fullName>
    </submittedName>
</protein>
<dbReference type="EMBL" id="CP075546">
    <property type="protein sequence ID" value="QVV88675.1"/>
    <property type="molecule type" value="Genomic_DNA"/>
</dbReference>
<sequence length="93" mass="10269">MSDEKDGVYCKVCGGIVPQDTNIGSILVDGKPTGINQLDFIIDEVAALHLGSDSDIRNELVKRAKVLNYIPTKMTEKYADALLSVYKERIPKE</sequence>
<reference evidence="1 2" key="1">
    <citation type="submission" date="2021-05" db="EMBL/GenBank/DDBJ databases">
        <title>A novel Methanospirillum isolate from a pyrite-forming mixed culture.</title>
        <authorList>
            <person name="Bunk B."/>
            <person name="Sproer C."/>
            <person name="Spring S."/>
            <person name="Pester M."/>
        </authorList>
    </citation>
    <scope>NUCLEOTIDE SEQUENCE [LARGE SCALE GENOMIC DNA]</scope>
    <source>
        <strain evidence="1 2">J.3.6.1-F.2.7.3</strain>
    </source>
</reference>
<proteinExistence type="predicted"/>
<dbReference type="GeneID" id="65098589"/>
<dbReference type="RefSeq" id="WP_214419484.1">
    <property type="nucleotide sequence ID" value="NZ_CP075546.1"/>
</dbReference>
<name>A0A8E7AXN3_9EURY</name>
<dbReference type="AlphaFoldDB" id="A0A8E7AXN3"/>
<gene>
    <name evidence="1" type="ORF">KHC33_15355</name>
</gene>
<evidence type="ECO:0000313" key="1">
    <source>
        <dbReference type="EMBL" id="QVV88675.1"/>
    </source>
</evidence>
<dbReference type="KEGG" id="mrtj:KHC33_15355"/>
<accession>A0A8E7AXN3</accession>
<organism evidence="1 2">
    <name type="scientific">Methanospirillum purgamenti</name>
    <dbReference type="NCBI Taxonomy" id="2834276"/>
    <lineage>
        <taxon>Archaea</taxon>
        <taxon>Methanobacteriati</taxon>
        <taxon>Methanobacteriota</taxon>
        <taxon>Stenosarchaea group</taxon>
        <taxon>Methanomicrobia</taxon>
        <taxon>Methanomicrobiales</taxon>
        <taxon>Methanospirillaceae</taxon>
        <taxon>Methanospirillum</taxon>
    </lineage>
</organism>
<evidence type="ECO:0000313" key="2">
    <source>
        <dbReference type="Proteomes" id="UP000680656"/>
    </source>
</evidence>